<sequence>MLAIWNRKEVMLTNDMERLAKARYALQGAGIVYTLKTKNLAAVHHGDPAIAQNSRHQDVMYYLYVHKKDEDRALYVIQEALRSS</sequence>
<proteinExistence type="predicted"/>
<protein>
    <recommendedName>
        <fullName evidence="3">DUF2007 domain-containing protein</fullName>
    </recommendedName>
</protein>
<dbReference type="Proteomes" id="UP000030008">
    <property type="component" value="Unassembled WGS sequence"/>
</dbReference>
<accession>A0A099I908</accession>
<gene>
    <name evidence="1" type="ORF">CIAN88_03725</name>
</gene>
<reference evidence="1 2" key="1">
    <citation type="submission" date="2014-08" db="EMBL/GenBank/DDBJ databases">
        <title>Clostridium innocuum, an unnegligible vancomycin-resistant pathogen causing extra-intestinal infections.</title>
        <authorList>
            <person name="Feng Y."/>
            <person name="Chiu C.-H."/>
        </authorList>
    </citation>
    <scope>NUCLEOTIDE SEQUENCE [LARGE SCALE GENOMIC DNA]</scope>
    <source>
        <strain evidence="1 2">AN88</strain>
    </source>
</reference>
<evidence type="ECO:0008006" key="3">
    <source>
        <dbReference type="Google" id="ProtNLM"/>
    </source>
</evidence>
<evidence type="ECO:0000313" key="2">
    <source>
        <dbReference type="Proteomes" id="UP000030008"/>
    </source>
</evidence>
<dbReference type="EMBL" id="JQIF01000016">
    <property type="protein sequence ID" value="KGJ54459.1"/>
    <property type="molecule type" value="Genomic_DNA"/>
</dbReference>
<dbReference type="AlphaFoldDB" id="A0A099I908"/>
<dbReference type="RefSeq" id="WP_044904115.1">
    <property type="nucleotide sequence ID" value="NZ_JQIF01000016.1"/>
</dbReference>
<comment type="caution">
    <text evidence="1">The sequence shown here is derived from an EMBL/GenBank/DDBJ whole genome shotgun (WGS) entry which is preliminary data.</text>
</comment>
<organism evidence="1 2">
    <name type="scientific">Clostridium innocuum</name>
    <dbReference type="NCBI Taxonomy" id="1522"/>
    <lineage>
        <taxon>Bacteria</taxon>
        <taxon>Bacillati</taxon>
        <taxon>Bacillota</taxon>
        <taxon>Clostridia</taxon>
        <taxon>Eubacteriales</taxon>
        <taxon>Clostridiaceae</taxon>
        <taxon>Clostridium</taxon>
    </lineage>
</organism>
<evidence type="ECO:0000313" key="1">
    <source>
        <dbReference type="EMBL" id="KGJ54459.1"/>
    </source>
</evidence>
<name>A0A099I908_CLOIN</name>